<evidence type="ECO:0000313" key="3">
    <source>
        <dbReference type="Proteomes" id="UP001159427"/>
    </source>
</evidence>
<proteinExistence type="predicted"/>
<protein>
    <recommendedName>
        <fullName evidence="1">Integrase core domain-containing protein</fullName>
    </recommendedName>
</protein>
<keyword evidence="3" id="KW-1185">Reference proteome</keyword>
<comment type="caution">
    <text evidence="2">The sequence shown here is derived from an EMBL/GenBank/DDBJ whole genome shotgun (WGS) entry which is preliminary data.</text>
</comment>
<sequence length="136" mass="15362">MASGCKCACFRETSSEEASPLVYEGKKLRLWSTKVLAIQKAYRMVKKVKVFFNRWRIVIHGGIDGFSRIPVYLKASNNNKALSTVLSCFREIVSEYGLPSRVRSKKGGENANVATYMFTHIQRVPDRGSMITGTKY</sequence>
<dbReference type="InterPro" id="IPR058913">
    <property type="entry name" value="Integrase_dom_put"/>
</dbReference>
<dbReference type="PANTHER" id="PTHR46791:SF5">
    <property type="entry name" value="CLR5 DOMAIN-CONTAINING PROTEIN-RELATED"/>
    <property type="match status" value="1"/>
</dbReference>
<name>A0ABN8SQD3_9CNID</name>
<evidence type="ECO:0000259" key="1">
    <source>
        <dbReference type="Pfam" id="PF24764"/>
    </source>
</evidence>
<feature type="domain" description="Integrase core" evidence="1">
    <location>
        <begin position="53"/>
        <end position="134"/>
    </location>
</feature>
<gene>
    <name evidence="2" type="ORF">PEVE_00026582</name>
</gene>
<evidence type="ECO:0000313" key="2">
    <source>
        <dbReference type="EMBL" id="CAH3193803.1"/>
    </source>
</evidence>
<reference evidence="2 3" key="1">
    <citation type="submission" date="2022-05" db="EMBL/GenBank/DDBJ databases">
        <authorList>
            <consortium name="Genoscope - CEA"/>
            <person name="William W."/>
        </authorList>
    </citation>
    <scope>NUCLEOTIDE SEQUENCE [LARGE SCALE GENOMIC DNA]</scope>
</reference>
<dbReference type="Pfam" id="PF24764">
    <property type="entry name" value="rva_4"/>
    <property type="match status" value="1"/>
</dbReference>
<organism evidence="2 3">
    <name type="scientific">Porites evermanni</name>
    <dbReference type="NCBI Taxonomy" id="104178"/>
    <lineage>
        <taxon>Eukaryota</taxon>
        <taxon>Metazoa</taxon>
        <taxon>Cnidaria</taxon>
        <taxon>Anthozoa</taxon>
        <taxon>Hexacorallia</taxon>
        <taxon>Scleractinia</taxon>
        <taxon>Fungiina</taxon>
        <taxon>Poritidae</taxon>
        <taxon>Porites</taxon>
    </lineage>
</organism>
<dbReference type="EMBL" id="CALNXI010003602">
    <property type="protein sequence ID" value="CAH3193803.1"/>
    <property type="molecule type" value="Genomic_DNA"/>
</dbReference>
<accession>A0ABN8SQD3</accession>
<dbReference type="PANTHER" id="PTHR46791">
    <property type="entry name" value="EXPRESSED PROTEIN"/>
    <property type="match status" value="1"/>
</dbReference>
<dbReference type="Proteomes" id="UP001159427">
    <property type="component" value="Unassembled WGS sequence"/>
</dbReference>